<dbReference type="AlphaFoldDB" id="A0AAW9A7H6"/>
<dbReference type="GO" id="GO:0016020">
    <property type="term" value="C:membrane"/>
    <property type="evidence" value="ECO:0007669"/>
    <property type="project" value="UniProtKB-SubCell"/>
</dbReference>
<keyword evidence="4 5" id="KW-0472">Membrane</keyword>
<dbReference type="Proteomes" id="UP001271648">
    <property type="component" value="Unassembled WGS sequence"/>
</dbReference>
<dbReference type="EMBL" id="JAUBDJ010000002">
    <property type="protein sequence ID" value="MDW0116280.1"/>
    <property type="molecule type" value="Genomic_DNA"/>
</dbReference>
<evidence type="ECO:0000256" key="4">
    <source>
        <dbReference type="ARBA" id="ARBA00023136"/>
    </source>
</evidence>
<dbReference type="InterPro" id="IPR007016">
    <property type="entry name" value="O-antigen_ligase-rel_domated"/>
</dbReference>
<feature type="transmembrane region" description="Helical" evidence="5">
    <location>
        <begin position="32"/>
        <end position="51"/>
    </location>
</feature>
<evidence type="ECO:0000313" key="8">
    <source>
        <dbReference type="Proteomes" id="UP001271648"/>
    </source>
</evidence>
<feature type="transmembrane region" description="Helical" evidence="5">
    <location>
        <begin position="350"/>
        <end position="372"/>
    </location>
</feature>
<dbReference type="InterPro" id="IPR051533">
    <property type="entry name" value="WaaL-like"/>
</dbReference>
<protein>
    <submittedName>
        <fullName evidence="7">O-antigen ligase family protein</fullName>
    </submittedName>
</protein>
<reference evidence="7 8" key="1">
    <citation type="submission" date="2023-06" db="EMBL/GenBank/DDBJ databases">
        <title>Sporosarcina sp. nov., isolated from Korean traditional fermented seafood 'Jeotgal'.</title>
        <authorList>
            <person name="Yang A.I."/>
            <person name="Shin N.-R."/>
        </authorList>
    </citation>
    <scope>NUCLEOTIDE SEQUENCE [LARGE SCALE GENOMIC DNA]</scope>
    <source>
        <strain evidence="7 8">KCTC43456</strain>
    </source>
</reference>
<evidence type="ECO:0000256" key="3">
    <source>
        <dbReference type="ARBA" id="ARBA00022989"/>
    </source>
</evidence>
<evidence type="ECO:0000256" key="2">
    <source>
        <dbReference type="ARBA" id="ARBA00022692"/>
    </source>
</evidence>
<comment type="subcellular location">
    <subcellularLocation>
        <location evidence="1">Membrane</location>
        <topology evidence="1">Multi-pass membrane protein</topology>
    </subcellularLocation>
</comment>
<feature type="transmembrane region" description="Helical" evidence="5">
    <location>
        <begin position="115"/>
        <end position="132"/>
    </location>
</feature>
<dbReference type="PANTHER" id="PTHR37422">
    <property type="entry name" value="TEICHURONIC ACID BIOSYNTHESIS PROTEIN TUAE"/>
    <property type="match status" value="1"/>
</dbReference>
<accession>A0AAW9A7H6</accession>
<feature type="transmembrane region" description="Helical" evidence="5">
    <location>
        <begin position="312"/>
        <end position="330"/>
    </location>
</feature>
<feature type="transmembrane region" description="Helical" evidence="5">
    <location>
        <begin position="181"/>
        <end position="208"/>
    </location>
</feature>
<gene>
    <name evidence="7" type="ORF">QTL97_04995</name>
</gene>
<keyword evidence="8" id="KW-1185">Reference proteome</keyword>
<evidence type="ECO:0000256" key="5">
    <source>
        <dbReference type="SAM" id="Phobius"/>
    </source>
</evidence>
<evidence type="ECO:0000313" key="7">
    <source>
        <dbReference type="EMBL" id="MDW0116280.1"/>
    </source>
</evidence>
<name>A0AAW9A7H6_9BACL</name>
<feature type="domain" description="O-antigen ligase-related" evidence="6">
    <location>
        <begin position="181"/>
        <end position="328"/>
    </location>
</feature>
<feature type="transmembrane region" description="Helical" evidence="5">
    <location>
        <begin position="9"/>
        <end position="26"/>
    </location>
</feature>
<sequence length="398" mass="45457">MNEIRLDKIIDSIIFFYILSIYIFTYQEGLNVISNGIAVLLLALIWAAFLLNKKRLRFKFYLLVYLLFIFSCLFSAFYAINQGTAITKFTTIFLVFTLMFSLINYLDSQVKIKRISASFVYSGVIASIYILSNTDFTQITRSGSELGNENSVGIILGISAVLCFYFILIEKRKVHLFFFPILFLVILLTGSRTALLFTLINIILFLYFTNQNNVLGKIKFITIGVTFTLISFYLVFNIPFLYDVMGSRIGNISTFIGEGSTTEGSINNRAYMVKFGLEMFRDNPLFGYGIDNYRYLLGESLIGRITYSHNNFIELLVGVGLVGTILFYLVQIIVIKDLYKASKHSNNKPLNFVFMVFIITYMVLSVSQIYYFSKHFSIILVIGAILGKMVDNLDFKKG</sequence>
<keyword evidence="3 5" id="KW-1133">Transmembrane helix</keyword>
<keyword evidence="2 5" id="KW-0812">Transmembrane</keyword>
<feature type="transmembrane region" description="Helical" evidence="5">
    <location>
        <begin position="220"/>
        <end position="242"/>
    </location>
</feature>
<keyword evidence="7" id="KW-0436">Ligase</keyword>
<evidence type="ECO:0000256" key="1">
    <source>
        <dbReference type="ARBA" id="ARBA00004141"/>
    </source>
</evidence>
<feature type="transmembrane region" description="Helical" evidence="5">
    <location>
        <begin position="60"/>
        <end position="80"/>
    </location>
</feature>
<dbReference type="GO" id="GO:0016874">
    <property type="term" value="F:ligase activity"/>
    <property type="evidence" value="ECO:0007669"/>
    <property type="project" value="UniProtKB-KW"/>
</dbReference>
<organism evidence="7 8">
    <name type="scientific">Sporosarcina thermotolerans</name>
    <dbReference type="NCBI Taxonomy" id="633404"/>
    <lineage>
        <taxon>Bacteria</taxon>
        <taxon>Bacillati</taxon>
        <taxon>Bacillota</taxon>
        <taxon>Bacilli</taxon>
        <taxon>Bacillales</taxon>
        <taxon>Caryophanaceae</taxon>
        <taxon>Sporosarcina</taxon>
    </lineage>
</organism>
<comment type="caution">
    <text evidence="7">The sequence shown here is derived from an EMBL/GenBank/DDBJ whole genome shotgun (WGS) entry which is preliminary data.</text>
</comment>
<evidence type="ECO:0000259" key="6">
    <source>
        <dbReference type="Pfam" id="PF04932"/>
    </source>
</evidence>
<dbReference type="Pfam" id="PF04932">
    <property type="entry name" value="Wzy_C"/>
    <property type="match status" value="1"/>
</dbReference>
<dbReference type="PANTHER" id="PTHR37422:SF13">
    <property type="entry name" value="LIPOPOLYSACCHARIDE BIOSYNTHESIS PROTEIN PA4999-RELATED"/>
    <property type="match status" value="1"/>
</dbReference>
<feature type="transmembrane region" description="Helical" evidence="5">
    <location>
        <begin position="152"/>
        <end position="169"/>
    </location>
</feature>
<proteinExistence type="predicted"/>
<feature type="transmembrane region" description="Helical" evidence="5">
    <location>
        <begin position="86"/>
        <end position="103"/>
    </location>
</feature>